<feature type="region of interest" description="Disordered" evidence="1">
    <location>
        <begin position="115"/>
        <end position="139"/>
    </location>
</feature>
<feature type="region of interest" description="Disordered" evidence="1">
    <location>
        <begin position="467"/>
        <end position="510"/>
    </location>
</feature>
<protein>
    <submittedName>
        <fullName evidence="2">Uncharacterized protein</fullName>
    </submittedName>
</protein>
<dbReference type="GO" id="GO:0005682">
    <property type="term" value="C:U5 snRNP"/>
    <property type="evidence" value="ECO:0007669"/>
    <property type="project" value="InterPro"/>
</dbReference>
<dbReference type="InterPro" id="IPR039905">
    <property type="entry name" value="CD2BP2/Lin1"/>
</dbReference>
<name>A0A7R9K8K8_TIMGE</name>
<feature type="region of interest" description="Disordered" evidence="1">
    <location>
        <begin position="382"/>
        <end position="405"/>
    </location>
</feature>
<reference evidence="2" key="1">
    <citation type="submission" date="2020-11" db="EMBL/GenBank/DDBJ databases">
        <authorList>
            <person name="Tran Van P."/>
        </authorList>
    </citation>
    <scope>NUCLEOTIDE SEQUENCE</scope>
</reference>
<feature type="compositionally biased region" description="Basic and acidic residues" evidence="1">
    <location>
        <begin position="467"/>
        <end position="481"/>
    </location>
</feature>
<organism evidence="2">
    <name type="scientific">Timema genevievae</name>
    <name type="common">Walking stick</name>
    <dbReference type="NCBI Taxonomy" id="629358"/>
    <lineage>
        <taxon>Eukaryota</taxon>
        <taxon>Metazoa</taxon>
        <taxon>Ecdysozoa</taxon>
        <taxon>Arthropoda</taxon>
        <taxon>Hexapoda</taxon>
        <taxon>Insecta</taxon>
        <taxon>Pterygota</taxon>
        <taxon>Neoptera</taxon>
        <taxon>Polyneoptera</taxon>
        <taxon>Phasmatodea</taxon>
        <taxon>Timematodea</taxon>
        <taxon>Timematoidea</taxon>
        <taxon>Timematidae</taxon>
        <taxon>Timema</taxon>
    </lineage>
</organism>
<dbReference type="PANTHER" id="PTHR13138">
    <property type="entry name" value="PROTEIN LIN1"/>
    <property type="match status" value="1"/>
</dbReference>
<gene>
    <name evidence="2" type="ORF">TGEB3V08_LOCUS10698</name>
</gene>
<sequence>MDICFIWKAPPLNLAKENQITILKLPQHTIDLLQPLDNCGFEPLEVKWNAKLLTWQRENQRRLTKTLVEEQPSSHLRQWNPHKGPQLLLRTLQFLVPHPDEFSVAIENLEKKKVPEEGKPRLKNRTSKPKLMDLESSSEEEKEWVESGDSLSVIDVFRNNQEDIFVEYEIPLEISIGNYGIVAFIGAMPKRKLEEELEIDWSASDKKLKAEAELKKNSLDSDEEDDAVGTAYDVLADDDIEGQEDGVAGFDGETQITPFNMKEELEEGHFDTDGNYHWAKDKRELRDNWLENIDWIKPVKVTEADNDSTGSEGTPFDPVPAYRQMLELMKPGETVAKAIRRLGISSLLCTICYTESRSISDHFVLSKQFLLQYHQGGNKPLTASERWKRKKAGQEETDQSPADKEKVTQLTELANRVLTEMGNMDIYQESYEYISSIVVNADKKSTQSNNRTEAVTLDMYADDFDEKEKARLSEMTQKENQDPDTAGGSREGVGASPPTTAGIVHSPLEW</sequence>
<proteinExistence type="predicted"/>
<evidence type="ECO:0000256" key="1">
    <source>
        <dbReference type="SAM" id="MobiDB-lite"/>
    </source>
</evidence>
<evidence type="ECO:0000313" key="2">
    <source>
        <dbReference type="EMBL" id="CAD7610300.1"/>
    </source>
</evidence>
<dbReference type="EMBL" id="OE846690">
    <property type="protein sequence ID" value="CAD7610300.1"/>
    <property type="molecule type" value="Genomic_DNA"/>
</dbReference>
<dbReference type="AlphaFoldDB" id="A0A7R9K8K8"/>
<dbReference type="PANTHER" id="PTHR13138:SF3">
    <property type="entry name" value="CD2 ANTIGEN CYTOPLASMIC TAIL-BINDING PROTEIN 2"/>
    <property type="match status" value="1"/>
</dbReference>
<accession>A0A7R9K8K8</accession>